<sequence>MIILSKQVTTEYLKYLDEQNIFWIVTGDKHINLAKAMQILAEHFHVNRMGVVGGPTINTAFLEAKLLDEFAMLIGPGIDGRKEMPSVFEGRKDNPPLH</sequence>
<protein>
    <submittedName>
        <fullName evidence="2">RibD C-terminal domain-containing protein</fullName>
    </submittedName>
</protein>
<name>A0ABY1ADK1_9LACO</name>
<proteinExistence type="predicted"/>
<dbReference type="EMBL" id="FOCC01000014">
    <property type="protein sequence ID" value="SEM92683.1"/>
    <property type="molecule type" value="Genomic_DNA"/>
</dbReference>
<evidence type="ECO:0000313" key="2">
    <source>
        <dbReference type="EMBL" id="SEM92683.1"/>
    </source>
</evidence>
<dbReference type="Proteomes" id="UP000182089">
    <property type="component" value="Unassembled WGS sequence"/>
</dbReference>
<organism evidence="2 3">
    <name type="scientific">Ligilactobacillus ruminis</name>
    <dbReference type="NCBI Taxonomy" id="1623"/>
    <lineage>
        <taxon>Bacteria</taxon>
        <taxon>Bacillati</taxon>
        <taxon>Bacillota</taxon>
        <taxon>Bacilli</taxon>
        <taxon>Lactobacillales</taxon>
        <taxon>Lactobacillaceae</taxon>
        <taxon>Ligilactobacillus</taxon>
    </lineage>
</organism>
<feature type="domain" description="Bacterial bifunctional deaminase-reductase C-terminal" evidence="1">
    <location>
        <begin position="2"/>
        <end position="91"/>
    </location>
</feature>
<dbReference type="InterPro" id="IPR024072">
    <property type="entry name" value="DHFR-like_dom_sf"/>
</dbReference>
<comment type="caution">
    <text evidence="2">The sequence shown here is derived from an EMBL/GenBank/DDBJ whole genome shotgun (WGS) entry which is preliminary data.</text>
</comment>
<dbReference type="InterPro" id="IPR002734">
    <property type="entry name" value="RibDG_C"/>
</dbReference>
<evidence type="ECO:0000259" key="1">
    <source>
        <dbReference type="Pfam" id="PF01872"/>
    </source>
</evidence>
<gene>
    <name evidence="2" type="ORF">SAMN05216431_11414</name>
</gene>
<reference evidence="2 3" key="1">
    <citation type="submission" date="2016-10" db="EMBL/GenBank/DDBJ databases">
        <authorList>
            <person name="Varghese N."/>
            <person name="Submissions S."/>
        </authorList>
    </citation>
    <scope>NUCLEOTIDE SEQUENCE [LARGE SCALE GENOMIC DNA]</scope>
    <source>
        <strain evidence="2 3">WC1T17</strain>
    </source>
</reference>
<dbReference type="Gene3D" id="3.40.430.10">
    <property type="entry name" value="Dihydrofolate Reductase, subunit A"/>
    <property type="match status" value="1"/>
</dbReference>
<evidence type="ECO:0000313" key="3">
    <source>
        <dbReference type="Proteomes" id="UP000182089"/>
    </source>
</evidence>
<dbReference type="SUPFAM" id="SSF53597">
    <property type="entry name" value="Dihydrofolate reductase-like"/>
    <property type="match status" value="1"/>
</dbReference>
<dbReference type="Pfam" id="PF01872">
    <property type="entry name" value="RibD_C"/>
    <property type="match status" value="1"/>
</dbReference>
<accession>A0ABY1ADK1</accession>